<dbReference type="GO" id="GO:0000723">
    <property type="term" value="P:telomere maintenance"/>
    <property type="evidence" value="ECO:0007669"/>
    <property type="project" value="TreeGrafter"/>
</dbReference>
<keyword evidence="1" id="KW-0238">DNA-binding</keyword>
<dbReference type="EMBL" id="JAHRHJ020000009">
    <property type="protein sequence ID" value="KAH9302335.1"/>
    <property type="molecule type" value="Genomic_DNA"/>
</dbReference>
<dbReference type="PANTHER" id="PTHR12604">
    <property type="entry name" value="KU AUTOANTIGEN DNA HELICASE"/>
    <property type="match status" value="1"/>
</dbReference>
<dbReference type="Gene3D" id="2.40.290.10">
    <property type="match status" value="1"/>
</dbReference>
<feature type="compositionally biased region" description="Basic and acidic residues" evidence="2">
    <location>
        <begin position="97"/>
        <end position="115"/>
    </location>
</feature>
<dbReference type="PANTHER" id="PTHR12604:SF4">
    <property type="entry name" value="X-RAY REPAIR CROSS-COMPLEMENTING PROTEIN 5"/>
    <property type="match status" value="1"/>
</dbReference>
<dbReference type="Proteomes" id="UP000824469">
    <property type="component" value="Unassembled WGS sequence"/>
</dbReference>
<proteinExistence type="predicted"/>
<gene>
    <name evidence="4" type="ORF">KI387_013918</name>
</gene>
<dbReference type="GO" id="GO:0006303">
    <property type="term" value="P:double-strand break repair via nonhomologous end joining"/>
    <property type="evidence" value="ECO:0007669"/>
    <property type="project" value="InterPro"/>
</dbReference>
<dbReference type="Pfam" id="PF02735">
    <property type="entry name" value="Ku"/>
    <property type="match status" value="1"/>
</dbReference>
<feature type="non-terminal residue" evidence="4">
    <location>
        <position position="163"/>
    </location>
</feature>
<name>A0AA38FHI7_TAXCH</name>
<feature type="region of interest" description="Disordered" evidence="2">
    <location>
        <begin position="85"/>
        <end position="115"/>
    </location>
</feature>
<evidence type="ECO:0000313" key="4">
    <source>
        <dbReference type="EMBL" id="KAH9302335.1"/>
    </source>
</evidence>
<sequence length="163" mass="18525">MSKKKKKTFFALDSLWDLTALDPGSSAEEPGRIQTSQAVRCPFFRRSGSMPHTRDAQGQGPAAYLGDLVWVYKKTAQERIPTLKKYSDKAPPNDPYATREVKMDTEYKSKEDPEMIIPPERRIKGYHYGPQVVPISTIEEEALKFKPEKSLKLLCFTDTSNIP</sequence>
<keyword evidence="5" id="KW-1185">Reference proteome</keyword>
<evidence type="ECO:0000256" key="1">
    <source>
        <dbReference type="ARBA" id="ARBA00023125"/>
    </source>
</evidence>
<accession>A0AA38FHI7</accession>
<evidence type="ECO:0000259" key="3">
    <source>
        <dbReference type="Pfam" id="PF02735"/>
    </source>
</evidence>
<dbReference type="AlphaFoldDB" id="A0AA38FHI7"/>
<organism evidence="4 5">
    <name type="scientific">Taxus chinensis</name>
    <name type="common">Chinese yew</name>
    <name type="synonym">Taxus wallichiana var. chinensis</name>
    <dbReference type="NCBI Taxonomy" id="29808"/>
    <lineage>
        <taxon>Eukaryota</taxon>
        <taxon>Viridiplantae</taxon>
        <taxon>Streptophyta</taxon>
        <taxon>Embryophyta</taxon>
        <taxon>Tracheophyta</taxon>
        <taxon>Spermatophyta</taxon>
        <taxon>Pinopsida</taxon>
        <taxon>Pinidae</taxon>
        <taxon>Conifers II</taxon>
        <taxon>Cupressales</taxon>
        <taxon>Taxaceae</taxon>
        <taxon>Taxus</taxon>
    </lineage>
</organism>
<dbReference type="GO" id="GO:0003690">
    <property type="term" value="F:double-stranded DNA binding"/>
    <property type="evidence" value="ECO:0007669"/>
    <property type="project" value="TreeGrafter"/>
</dbReference>
<dbReference type="InterPro" id="IPR016194">
    <property type="entry name" value="SPOC-like_C_dom_sf"/>
</dbReference>
<dbReference type="SUPFAM" id="SSF100939">
    <property type="entry name" value="SPOC domain-like"/>
    <property type="match status" value="1"/>
</dbReference>
<evidence type="ECO:0000313" key="5">
    <source>
        <dbReference type="Proteomes" id="UP000824469"/>
    </source>
</evidence>
<evidence type="ECO:0000256" key="2">
    <source>
        <dbReference type="SAM" id="MobiDB-lite"/>
    </source>
</evidence>
<dbReference type="InterPro" id="IPR006164">
    <property type="entry name" value="DNA_bd_Ku70/Ku80"/>
</dbReference>
<dbReference type="GO" id="GO:0042162">
    <property type="term" value="F:telomeric DNA binding"/>
    <property type="evidence" value="ECO:0007669"/>
    <property type="project" value="TreeGrafter"/>
</dbReference>
<dbReference type="GO" id="GO:0043564">
    <property type="term" value="C:Ku70:Ku80 complex"/>
    <property type="evidence" value="ECO:0007669"/>
    <property type="project" value="TreeGrafter"/>
</dbReference>
<protein>
    <recommendedName>
        <fullName evidence="3">Ku domain-containing protein</fullName>
    </recommendedName>
</protein>
<feature type="domain" description="Ku" evidence="3">
    <location>
        <begin position="69"/>
        <end position="163"/>
    </location>
</feature>
<reference evidence="4 5" key="1">
    <citation type="journal article" date="2021" name="Nat. Plants">
        <title>The Taxus genome provides insights into paclitaxel biosynthesis.</title>
        <authorList>
            <person name="Xiong X."/>
            <person name="Gou J."/>
            <person name="Liao Q."/>
            <person name="Li Y."/>
            <person name="Zhou Q."/>
            <person name="Bi G."/>
            <person name="Li C."/>
            <person name="Du R."/>
            <person name="Wang X."/>
            <person name="Sun T."/>
            <person name="Guo L."/>
            <person name="Liang H."/>
            <person name="Lu P."/>
            <person name="Wu Y."/>
            <person name="Zhang Z."/>
            <person name="Ro D.K."/>
            <person name="Shang Y."/>
            <person name="Huang S."/>
            <person name="Yan J."/>
        </authorList>
    </citation>
    <scope>NUCLEOTIDE SEQUENCE [LARGE SCALE GENOMIC DNA]</scope>
    <source>
        <strain evidence="4">Ta-2019</strain>
    </source>
</reference>
<comment type="caution">
    <text evidence="4">The sequence shown here is derived from an EMBL/GenBank/DDBJ whole genome shotgun (WGS) entry which is preliminary data.</text>
</comment>